<accession>A0A3M6U823</accession>
<dbReference type="AlphaFoldDB" id="A0A3M6U823"/>
<evidence type="ECO:0000313" key="2">
    <source>
        <dbReference type="EMBL" id="RMX49771.1"/>
    </source>
</evidence>
<dbReference type="Proteomes" id="UP000275408">
    <property type="component" value="Unassembled WGS sequence"/>
</dbReference>
<feature type="non-terminal residue" evidence="2">
    <location>
        <position position="182"/>
    </location>
</feature>
<evidence type="ECO:0000313" key="3">
    <source>
        <dbReference type="Proteomes" id="UP000275408"/>
    </source>
</evidence>
<evidence type="ECO:0000256" key="1">
    <source>
        <dbReference type="SAM" id="MobiDB-lite"/>
    </source>
</evidence>
<sequence length="182" mass="20718">MRHVKAPPLVEYQKTPSTLQEDKNDPKAIKTKKNGINSLHGLLSRILGQQWLKYSRKVNSRRSWSTCKETPRACHLREVLKIQSPISSRRYRINSRNRRLYLGKSSTPWRNLDSKILDLVDDENEEESIEHEVAEASEIIDEITRAVVRIDSTPKSLQINSPITLSTSTGNVSLSPQSATTL</sequence>
<feature type="region of interest" description="Disordered" evidence="1">
    <location>
        <begin position="160"/>
        <end position="182"/>
    </location>
</feature>
<comment type="caution">
    <text evidence="2">The sequence shown here is derived from an EMBL/GenBank/DDBJ whole genome shotgun (WGS) entry which is preliminary data.</text>
</comment>
<keyword evidence="3" id="KW-1185">Reference proteome</keyword>
<dbReference type="EMBL" id="RCHS01002056">
    <property type="protein sequence ID" value="RMX49771.1"/>
    <property type="molecule type" value="Genomic_DNA"/>
</dbReference>
<gene>
    <name evidence="2" type="ORF">pdam_00025549</name>
</gene>
<reference evidence="2 3" key="1">
    <citation type="journal article" date="2018" name="Sci. Rep.">
        <title>Comparative analysis of the Pocillopora damicornis genome highlights role of immune system in coral evolution.</title>
        <authorList>
            <person name="Cunning R."/>
            <person name="Bay R.A."/>
            <person name="Gillette P."/>
            <person name="Baker A.C."/>
            <person name="Traylor-Knowles N."/>
        </authorList>
    </citation>
    <scope>NUCLEOTIDE SEQUENCE [LARGE SCALE GENOMIC DNA]</scope>
    <source>
        <strain evidence="2">RSMAS</strain>
        <tissue evidence="2">Whole animal</tissue>
    </source>
</reference>
<organism evidence="2 3">
    <name type="scientific">Pocillopora damicornis</name>
    <name type="common">Cauliflower coral</name>
    <name type="synonym">Millepora damicornis</name>
    <dbReference type="NCBI Taxonomy" id="46731"/>
    <lineage>
        <taxon>Eukaryota</taxon>
        <taxon>Metazoa</taxon>
        <taxon>Cnidaria</taxon>
        <taxon>Anthozoa</taxon>
        <taxon>Hexacorallia</taxon>
        <taxon>Scleractinia</taxon>
        <taxon>Astrocoeniina</taxon>
        <taxon>Pocilloporidae</taxon>
        <taxon>Pocillopora</taxon>
    </lineage>
</organism>
<proteinExistence type="predicted"/>
<feature type="region of interest" description="Disordered" evidence="1">
    <location>
        <begin position="1"/>
        <end position="31"/>
    </location>
</feature>
<name>A0A3M6U823_POCDA</name>
<protein>
    <submittedName>
        <fullName evidence="2">Uncharacterized protein</fullName>
    </submittedName>
</protein>